<dbReference type="Proteomes" id="UP000202922">
    <property type="component" value="Unassembled WGS sequence"/>
</dbReference>
<dbReference type="Gene3D" id="3.40.50.2000">
    <property type="entry name" value="Glycogen Phosphorylase B"/>
    <property type="match status" value="1"/>
</dbReference>
<dbReference type="Pfam" id="PF00535">
    <property type="entry name" value="Glycos_transf_2"/>
    <property type="match status" value="1"/>
</dbReference>
<evidence type="ECO:0000313" key="7">
    <source>
        <dbReference type="Proteomes" id="UP000202922"/>
    </source>
</evidence>
<reference evidence="7" key="1">
    <citation type="submission" date="2017-05" db="EMBL/GenBank/DDBJ databases">
        <authorList>
            <person name="Rodrigo-Torres L."/>
            <person name="Arahal R. D."/>
            <person name="Lucena T."/>
        </authorList>
    </citation>
    <scope>NUCLEOTIDE SEQUENCE [LARGE SCALE GENOMIC DNA]</scope>
    <source>
        <strain evidence="7">CECT 8621</strain>
    </source>
</reference>
<feature type="domain" description="Glycosyl transferase family 1" evidence="4">
    <location>
        <begin position="699"/>
        <end position="837"/>
    </location>
</feature>
<keyword evidence="2" id="KW-0328">Glycosyltransferase</keyword>
<dbReference type="GO" id="GO:0016757">
    <property type="term" value="F:glycosyltransferase activity"/>
    <property type="evidence" value="ECO:0007669"/>
    <property type="project" value="UniProtKB-KW"/>
</dbReference>
<comment type="similarity">
    <text evidence="1">Belongs to the glycosyltransferase 2 family.</text>
</comment>
<evidence type="ECO:0000259" key="5">
    <source>
        <dbReference type="Pfam" id="PF00535"/>
    </source>
</evidence>
<evidence type="ECO:0000259" key="4">
    <source>
        <dbReference type="Pfam" id="PF00534"/>
    </source>
</evidence>
<organism evidence="6 7">
    <name type="scientific">Actibacterium lipolyticum</name>
    <dbReference type="NCBI Taxonomy" id="1524263"/>
    <lineage>
        <taxon>Bacteria</taxon>
        <taxon>Pseudomonadati</taxon>
        <taxon>Pseudomonadota</taxon>
        <taxon>Alphaproteobacteria</taxon>
        <taxon>Rhodobacterales</taxon>
        <taxon>Roseobacteraceae</taxon>
        <taxon>Actibacterium</taxon>
    </lineage>
</organism>
<dbReference type="PANTHER" id="PTHR43179">
    <property type="entry name" value="RHAMNOSYLTRANSFERASE WBBL"/>
    <property type="match status" value="1"/>
</dbReference>
<evidence type="ECO:0000256" key="2">
    <source>
        <dbReference type="ARBA" id="ARBA00022676"/>
    </source>
</evidence>
<keyword evidence="3 6" id="KW-0808">Transferase</keyword>
<gene>
    <name evidence="6" type="ORF">COL8621_03283</name>
</gene>
<protein>
    <submittedName>
        <fullName evidence="6">N-glycosyltransferase</fullName>
    </submittedName>
</protein>
<feature type="domain" description="Glycosyltransferase 2-like" evidence="5">
    <location>
        <begin position="204"/>
        <end position="330"/>
    </location>
</feature>
<dbReference type="AlphaFoldDB" id="A0A238KXY6"/>
<dbReference type="InterPro" id="IPR029044">
    <property type="entry name" value="Nucleotide-diphossugar_trans"/>
</dbReference>
<dbReference type="SUPFAM" id="SSF53756">
    <property type="entry name" value="UDP-Glycosyltransferase/glycogen phosphorylase"/>
    <property type="match status" value="1"/>
</dbReference>
<evidence type="ECO:0000313" key="6">
    <source>
        <dbReference type="EMBL" id="SMX46916.1"/>
    </source>
</evidence>
<sequence>MIRRAIRLFHSYATRHGKITRAGFPLLDGTGQKFGHVERVLILDGRLTIEGWAFAETVGLTTDEHSVSKTPDMVRHDVPAHVSATEKRRTPGFSIDQPVAFKDTAMWAEKDGTRYSFDLPPITRNDIRKLKLRQVLPFLRDAARAFPAALRWLVWKDPLAVAQIKTILKLNTVPRSVQLNSFLFAQDVEIESVPPAALAETGITIVLPVYNAADLLPDVLNRVCANTDLPWRLIIIEDCSSDTAVRPWLRNWLSSLDQTTQDRVSLIENDQNLGFIQSVNKAFELALPFGDHVVLLNSDAFVPERWASRLIRPILEHDNVATVTPMSNDAEIFTVPVICQRTKLAPGEADKIDKTAQLFFPGADLADAPTGVGFCMAINVKFLQMQKTLDTGFGRGYGEEVDWCQRIRAKGGRHLGHGGIFVEHRGGTSFGYEEKLKLVQTNNAIISRRYPDYDEEVQDFIRHDPLTTPRLALAMAWAANRQTGDIPVYVAHDMGGGAEHYLQDQLKADLSNDAAAIVLRVGGMSRWQIELYSKYGITRGETDDAAFVSRLLGLFRSCRVIYSCGVGDHDPAGLPQALIEFASRAEDSIEVLIHDYFPLSPSYTLLGQDGAYHGLPDAAANTDPAHETKRPDGQPVSLAEWRAEWGKLLAAADRIVVFSQSSARLLSDAYPDTQSQIVVKPHKLITDVPNVEPGCGRDGVPVIGVLGNIGYQKGAGVLSKLAKELAKTNDAQLVVIGNIDPAFPLSPPAKVHGDYRIQDIPALVQRYGISCWLMPSIWPETFSYTTHETLATGLPVWCFDLGAQADTVAKAAATLGQGGVIKAPTEKSNPHEIIELILQTPQKVLS</sequence>
<keyword evidence="7" id="KW-1185">Reference proteome</keyword>
<dbReference type="EMBL" id="FXYE01000002">
    <property type="protein sequence ID" value="SMX46916.1"/>
    <property type="molecule type" value="Genomic_DNA"/>
</dbReference>
<dbReference type="Gene3D" id="3.90.550.10">
    <property type="entry name" value="Spore Coat Polysaccharide Biosynthesis Protein SpsA, Chain A"/>
    <property type="match status" value="1"/>
</dbReference>
<dbReference type="Pfam" id="PF00534">
    <property type="entry name" value="Glycos_transf_1"/>
    <property type="match status" value="1"/>
</dbReference>
<dbReference type="RefSeq" id="WP_176438515.1">
    <property type="nucleotide sequence ID" value="NZ_FXYE01000002.1"/>
</dbReference>
<dbReference type="PANTHER" id="PTHR43179:SF12">
    <property type="entry name" value="GALACTOFURANOSYLTRANSFERASE GLFT2"/>
    <property type="match status" value="1"/>
</dbReference>
<accession>A0A238KXY6</accession>
<dbReference type="InterPro" id="IPR001296">
    <property type="entry name" value="Glyco_trans_1"/>
</dbReference>
<evidence type="ECO:0000256" key="1">
    <source>
        <dbReference type="ARBA" id="ARBA00006739"/>
    </source>
</evidence>
<proteinExistence type="inferred from homology"/>
<dbReference type="SUPFAM" id="SSF53448">
    <property type="entry name" value="Nucleotide-diphospho-sugar transferases"/>
    <property type="match status" value="1"/>
</dbReference>
<name>A0A238KXY6_9RHOB</name>
<dbReference type="InterPro" id="IPR001173">
    <property type="entry name" value="Glyco_trans_2-like"/>
</dbReference>
<evidence type="ECO:0000256" key="3">
    <source>
        <dbReference type="ARBA" id="ARBA00022679"/>
    </source>
</evidence>